<feature type="compositionally biased region" description="Polar residues" evidence="1">
    <location>
        <begin position="41"/>
        <end position="54"/>
    </location>
</feature>
<feature type="region of interest" description="Disordered" evidence="1">
    <location>
        <begin position="1"/>
        <end position="62"/>
    </location>
</feature>
<feature type="compositionally biased region" description="Basic and acidic residues" evidence="1">
    <location>
        <begin position="27"/>
        <end position="36"/>
    </location>
</feature>
<protein>
    <submittedName>
        <fullName evidence="2">Uncharacterized protein</fullName>
    </submittedName>
</protein>
<name>A0A2J6QFT4_9HELO</name>
<organism evidence="2 3">
    <name type="scientific">Hyaloscypha hepaticicola</name>
    <dbReference type="NCBI Taxonomy" id="2082293"/>
    <lineage>
        <taxon>Eukaryota</taxon>
        <taxon>Fungi</taxon>
        <taxon>Dikarya</taxon>
        <taxon>Ascomycota</taxon>
        <taxon>Pezizomycotina</taxon>
        <taxon>Leotiomycetes</taxon>
        <taxon>Helotiales</taxon>
        <taxon>Hyaloscyphaceae</taxon>
        <taxon>Hyaloscypha</taxon>
    </lineage>
</organism>
<gene>
    <name evidence="2" type="ORF">NA56DRAFT_471895</name>
</gene>
<reference evidence="2 3" key="1">
    <citation type="submission" date="2016-05" db="EMBL/GenBank/DDBJ databases">
        <title>A degradative enzymes factory behind the ericoid mycorrhizal symbiosis.</title>
        <authorList>
            <consortium name="DOE Joint Genome Institute"/>
            <person name="Martino E."/>
            <person name="Morin E."/>
            <person name="Grelet G."/>
            <person name="Kuo A."/>
            <person name="Kohler A."/>
            <person name="Daghino S."/>
            <person name="Barry K."/>
            <person name="Choi C."/>
            <person name="Cichocki N."/>
            <person name="Clum A."/>
            <person name="Copeland A."/>
            <person name="Hainaut M."/>
            <person name="Haridas S."/>
            <person name="Labutti K."/>
            <person name="Lindquist E."/>
            <person name="Lipzen A."/>
            <person name="Khouja H.-R."/>
            <person name="Murat C."/>
            <person name="Ohm R."/>
            <person name="Olson A."/>
            <person name="Spatafora J."/>
            <person name="Veneault-Fourrey C."/>
            <person name="Henrissat B."/>
            <person name="Grigoriev I."/>
            <person name="Martin F."/>
            <person name="Perotto S."/>
        </authorList>
    </citation>
    <scope>NUCLEOTIDE SEQUENCE [LARGE SCALE GENOMIC DNA]</scope>
    <source>
        <strain evidence="2 3">UAMH 7357</strain>
    </source>
</reference>
<dbReference type="AlphaFoldDB" id="A0A2J6QFT4"/>
<sequence length="62" mass="6692">MNGMAWHGMAADTGRASTNCPWPVSEVRPHSPERPGPHGPHSQSANPPIRQSANPPIRSPEF</sequence>
<keyword evidence="3" id="KW-1185">Reference proteome</keyword>
<accession>A0A2J6QFT4</accession>
<proteinExistence type="predicted"/>
<dbReference type="EMBL" id="KZ613471">
    <property type="protein sequence ID" value="PMD25131.1"/>
    <property type="molecule type" value="Genomic_DNA"/>
</dbReference>
<evidence type="ECO:0000313" key="2">
    <source>
        <dbReference type="EMBL" id="PMD25131.1"/>
    </source>
</evidence>
<evidence type="ECO:0000256" key="1">
    <source>
        <dbReference type="SAM" id="MobiDB-lite"/>
    </source>
</evidence>
<dbReference type="Proteomes" id="UP000235672">
    <property type="component" value="Unassembled WGS sequence"/>
</dbReference>
<evidence type="ECO:0000313" key="3">
    <source>
        <dbReference type="Proteomes" id="UP000235672"/>
    </source>
</evidence>